<dbReference type="SUPFAM" id="SSF55961">
    <property type="entry name" value="Bet v1-like"/>
    <property type="match status" value="1"/>
</dbReference>
<keyword evidence="2" id="KW-1185">Reference proteome</keyword>
<dbReference type="Proteomes" id="UP000075606">
    <property type="component" value="Unassembled WGS sequence"/>
</dbReference>
<dbReference type="Gene3D" id="3.30.530.20">
    <property type="match status" value="1"/>
</dbReference>
<evidence type="ECO:0008006" key="3">
    <source>
        <dbReference type="Google" id="ProtNLM"/>
    </source>
</evidence>
<evidence type="ECO:0000313" key="2">
    <source>
        <dbReference type="Proteomes" id="UP000075606"/>
    </source>
</evidence>
<dbReference type="OrthoDB" id="838246at2"/>
<dbReference type="STRING" id="333140.AWW68_04460"/>
<accession>A0A150XH52</accession>
<dbReference type="EMBL" id="LRPC01000001">
    <property type="protein sequence ID" value="KYG78025.1"/>
    <property type="molecule type" value="Genomic_DNA"/>
</dbReference>
<dbReference type="RefSeq" id="WP_068217028.1">
    <property type="nucleotide sequence ID" value="NZ_LRPC01000001.1"/>
</dbReference>
<evidence type="ECO:0000313" key="1">
    <source>
        <dbReference type="EMBL" id="KYG78025.1"/>
    </source>
</evidence>
<organism evidence="1 2">
    <name type="scientific">Roseivirga spongicola</name>
    <dbReference type="NCBI Taxonomy" id="333140"/>
    <lineage>
        <taxon>Bacteria</taxon>
        <taxon>Pseudomonadati</taxon>
        <taxon>Bacteroidota</taxon>
        <taxon>Cytophagia</taxon>
        <taxon>Cytophagales</taxon>
        <taxon>Roseivirgaceae</taxon>
        <taxon>Roseivirga</taxon>
    </lineage>
</organism>
<protein>
    <recommendedName>
        <fullName evidence="3">Cell division inhibitor</fullName>
    </recommendedName>
</protein>
<dbReference type="AlphaFoldDB" id="A0A150XH52"/>
<dbReference type="InterPro" id="IPR023393">
    <property type="entry name" value="START-like_dom_sf"/>
</dbReference>
<comment type="caution">
    <text evidence="1">The sequence shown here is derived from an EMBL/GenBank/DDBJ whole genome shotgun (WGS) entry which is preliminary data.</text>
</comment>
<sequence>MKFTVKTKVGQSFINVKNGFNDDLLSSLSPPFPKVTLKRYDGSKPGDIVSLELNFFLFKQTWTSKIVAESEIEGEYYFIDEGVKLPHGLVFWRHKHLIKQLSNGTEIQDIVEFKSYNEILTFMMYPFILSQFIYRKPLYKRIFGKN</sequence>
<name>A0A150XH52_9BACT</name>
<gene>
    <name evidence="1" type="ORF">AWW68_04460</name>
</gene>
<proteinExistence type="predicted"/>
<reference evidence="1 2" key="1">
    <citation type="submission" date="2016-01" db="EMBL/GenBank/DDBJ databases">
        <title>Genome sequencing of Roseivirga spongicola UST030701-084.</title>
        <authorList>
            <person name="Selvaratnam C."/>
            <person name="Thevarajoo S."/>
            <person name="Goh K.M."/>
            <person name="Ee R."/>
            <person name="Chan K.-G."/>
            <person name="Chong C.S."/>
        </authorList>
    </citation>
    <scope>NUCLEOTIDE SEQUENCE [LARGE SCALE GENOMIC DNA]</scope>
    <source>
        <strain evidence="1 2">UST030701-084</strain>
    </source>
</reference>